<dbReference type="Pfam" id="PF13426">
    <property type="entry name" value="PAS_9"/>
    <property type="match status" value="1"/>
</dbReference>
<evidence type="ECO:0000259" key="1">
    <source>
        <dbReference type="PROSITE" id="PS50112"/>
    </source>
</evidence>
<dbReference type="PROSITE" id="PS50887">
    <property type="entry name" value="GGDEF"/>
    <property type="match status" value="1"/>
</dbReference>
<dbReference type="InterPro" id="IPR003018">
    <property type="entry name" value="GAF"/>
</dbReference>
<comment type="caution">
    <text evidence="4">The sequence shown here is derived from an EMBL/GenBank/DDBJ whole genome shotgun (WGS) entry which is preliminary data.</text>
</comment>
<dbReference type="SUPFAM" id="SSF55785">
    <property type="entry name" value="PYP-like sensor domain (PAS domain)"/>
    <property type="match status" value="1"/>
</dbReference>
<dbReference type="SMART" id="SM00052">
    <property type="entry name" value="EAL"/>
    <property type="match status" value="1"/>
</dbReference>
<dbReference type="InterPro" id="IPR029787">
    <property type="entry name" value="Nucleotide_cyclase"/>
</dbReference>
<name>A0A7W6KLN8_9HYPH</name>
<dbReference type="InterPro" id="IPR029016">
    <property type="entry name" value="GAF-like_dom_sf"/>
</dbReference>
<dbReference type="Gene3D" id="3.30.450.40">
    <property type="match status" value="1"/>
</dbReference>
<dbReference type="RefSeq" id="WP_210288098.1">
    <property type="nucleotide sequence ID" value="NZ_JACIDZ010000013.1"/>
</dbReference>
<dbReference type="SUPFAM" id="SSF55781">
    <property type="entry name" value="GAF domain-like"/>
    <property type="match status" value="1"/>
</dbReference>
<feature type="domain" description="EAL" evidence="2">
    <location>
        <begin position="475"/>
        <end position="728"/>
    </location>
</feature>
<evidence type="ECO:0000313" key="5">
    <source>
        <dbReference type="Proteomes" id="UP000530571"/>
    </source>
</evidence>
<gene>
    <name evidence="4" type="ORF">GGR30_003547</name>
</gene>
<dbReference type="InterPro" id="IPR035919">
    <property type="entry name" value="EAL_sf"/>
</dbReference>
<dbReference type="Gene3D" id="3.20.20.450">
    <property type="entry name" value="EAL domain"/>
    <property type="match status" value="1"/>
</dbReference>
<dbReference type="InterPro" id="IPR052155">
    <property type="entry name" value="Biofilm_reg_signaling"/>
</dbReference>
<dbReference type="SMART" id="SM00065">
    <property type="entry name" value="GAF"/>
    <property type="match status" value="1"/>
</dbReference>
<dbReference type="InterPro" id="IPR000160">
    <property type="entry name" value="GGDEF_dom"/>
</dbReference>
<dbReference type="SMART" id="SM00267">
    <property type="entry name" value="GGDEF"/>
    <property type="match status" value="1"/>
</dbReference>
<dbReference type="PROSITE" id="PS50883">
    <property type="entry name" value="EAL"/>
    <property type="match status" value="1"/>
</dbReference>
<dbReference type="CDD" id="cd01949">
    <property type="entry name" value="GGDEF"/>
    <property type="match status" value="1"/>
</dbReference>
<dbReference type="CDD" id="cd01948">
    <property type="entry name" value="EAL"/>
    <property type="match status" value="1"/>
</dbReference>
<feature type="domain" description="PAS" evidence="1">
    <location>
        <begin position="179"/>
        <end position="233"/>
    </location>
</feature>
<keyword evidence="5" id="KW-1185">Reference proteome</keyword>
<dbReference type="PANTHER" id="PTHR44757:SF2">
    <property type="entry name" value="BIOFILM ARCHITECTURE MAINTENANCE PROTEIN MBAA"/>
    <property type="match status" value="1"/>
</dbReference>
<dbReference type="Pfam" id="PF01590">
    <property type="entry name" value="GAF"/>
    <property type="match status" value="1"/>
</dbReference>
<dbReference type="PANTHER" id="PTHR44757">
    <property type="entry name" value="DIGUANYLATE CYCLASE DGCP"/>
    <property type="match status" value="1"/>
</dbReference>
<dbReference type="InterPro" id="IPR000014">
    <property type="entry name" value="PAS"/>
</dbReference>
<protein>
    <submittedName>
        <fullName evidence="4">Diguanylate cyclase (GGDEF)-like protein/PAS domain S-box-containing protein</fullName>
    </submittedName>
</protein>
<dbReference type="Proteomes" id="UP000530571">
    <property type="component" value="Unassembled WGS sequence"/>
</dbReference>
<dbReference type="Gene3D" id="3.30.450.20">
    <property type="entry name" value="PAS domain"/>
    <property type="match status" value="1"/>
</dbReference>
<dbReference type="SUPFAM" id="SSF141868">
    <property type="entry name" value="EAL domain-like"/>
    <property type="match status" value="1"/>
</dbReference>
<proteinExistence type="predicted"/>
<dbReference type="PROSITE" id="PS50112">
    <property type="entry name" value="PAS"/>
    <property type="match status" value="1"/>
</dbReference>
<evidence type="ECO:0000259" key="3">
    <source>
        <dbReference type="PROSITE" id="PS50887"/>
    </source>
</evidence>
<evidence type="ECO:0000259" key="2">
    <source>
        <dbReference type="PROSITE" id="PS50883"/>
    </source>
</evidence>
<dbReference type="CDD" id="cd00130">
    <property type="entry name" value="PAS"/>
    <property type="match status" value="1"/>
</dbReference>
<dbReference type="NCBIfam" id="TIGR00254">
    <property type="entry name" value="GGDEF"/>
    <property type="match status" value="1"/>
</dbReference>
<dbReference type="InterPro" id="IPR043128">
    <property type="entry name" value="Rev_trsase/Diguanyl_cyclase"/>
</dbReference>
<dbReference type="InterPro" id="IPR001633">
    <property type="entry name" value="EAL_dom"/>
</dbReference>
<accession>A0A7W6KLN8</accession>
<dbReference type="SUPFAM" id="SSF55073">
    <property type="entry name" value="Nucleotide cyclase"/>
    <property type="match status" value="1"/>
</dbReference>
<dbReference type="EMBL" id="JACIDZ010000013">
    <property type="protein sequence ID" value="MBB4123599.1"/>
    <property type="molecule type" value="Genomic_DNA"/>
</dbReference>
<feature type="domain" description="GGDEF" evidence="3">
    <location>
        <begin position="334"/>
        <end position="466"/>
    </location>
</feature>
<dbReference type="AlphaFoldDB" id="A0A7W6KLN8"/>
<dbReference type="InterPro" id="IPR035965">
    <property type="entry name" value="PAS-like_dom_sf"/>
</dbReference>
<dbReference type="Pfam" id="PF00990">
    <property type="entry name" value="GGDEF"/>
    <property type="match status" value="1"/>
</dbReference>
<evidence type="ECO:0000313" key="4">
    <source>
        <dbReference type="EMBL" id="MBB4123599.1"/>
    </source>
</evidence>
<dbReference type="NCBIfam" id="TIGR00229">
    <property type="entry name" value="sensory_box"/>
    <property type="match status" value="1"/>
</dbReference>
<sequence>MCRSSLSDAGLYPIPEDEGERLEVLRQFQIMDTPQEENFDRLTRLAELLFDVPIVLISIVGKDRQFFKSRVGLDVCETSRDVSFCAHALVQDDVLFIPDALKDPRFSTNPLVLGHPFIRFYAGKPLITLTGHRLGTICLIDNKPRESFSEDDRKILSDIAALVMDRFELRRLEFMRSVSHERFESIARSAPDAIIFTDSEGKVTFWNKAAETIFGYKEAEILHQSSEMLLPESWHPIFDAEMERLRSGAPLELADRIVELSGLRKDGTEFPSEFSLSTWYEGDQICAGAIVRDISERRYNEERLFRLASLDPLTDLPNRGAWRACLQKELRGHNPLTVLLMDLDGFKEVNDTHGHSAGDAMLKNVGQRLQRVCADAVMIARLGGDEFVALLRGNDEHAALVKAREIIRTVSEPYEFAGLRADIGISIGISLAPQHSARPEELLGAADLALYRAKKDGKGRSELFVPALREVAVARRAFENELKRAFSEREFELFFQPQFEVETMRLMGAEALLRWNHPERGLLSPASFIDVLSKKASSPEIGEWILRSALRQTAAWRKQVPHFRVGVNLFESQFRRGDLVQVVENALAHFSLSADALELEIVEDTLLHDDSSTLEMLKELRNLGVGLAFDDYGTGFASLSLLKKFPVSRLKIDRTFIRDIDTNPEDEAIVRVILHLGRVFGMKVIAEGVETEAQMERLRKFDCPEVQGYLFGRPMRAADFEETYIFNG</sequence>
<dbReference type="Gene3D" id="3.30.70.270">
    <property type="match status" value="1"/>
</dbReference>
<dbReference type="Pfam" id="PF00563">
    <property type="entry name" value="EAL"/>
    <property type="match status" value="1"/>
</dbReference>
<dbReference type="SMART" id="SM00091">
    <property type="entry name" value="PAS"/>
    <property type="match status" value="1"/>
</dbReference>
<reference evidence="4 5" key="1">
    <citation type="submission" date="2020-08" db="EMBL/GenBank/DDBJ databases">
        <title>Genomic Encyclopedia of Type Strains, Phase IV (KMG-IV): sequencing the most valuable type-strain genomes for metagenomic binning, comparative biology and taxonomic classification.</title>
        <authorList>
            <person name="Goeker M."/>
        </authorList>
    </citation>
    <scope>NUCLEOTIDE SEQUENCE [LARGE SCALE GENOMIC DNA]</scope>
    <source>
        <strain evidence="4 5">DSM 28101</strain>
    </source>
</reference>
<organism evidence="4 5">
    <name type="scientific">Martelella radicis</name>
    <dbReference type="NCBI Taxonomy" id="1397476"/>
    <lineage>
        <taxon>Bacteria</taxon>
        <taxon>Pseudomonadati</taxon>
        <taxon>Pseudomonadota</taxon>
        <taxon>Alphaproteobacteria</taxon>
        <taxon>Hyphomicrobiales</taxon>
        <taxon>Aurantimonadaceae</taxon>
        <taxon>Martelella</taxon>
    </lineage>
</organism>